<dbReference type="Proteomes" id="UP000317624">
    <property type="component" value="Unassembled WGS sequence"/>
</dbReference>
<keyword evidence="3" id="KW-1185">Reference proteome</keyword>
<sequence>MPASMLPLKILQWNMAAAPHARKPKPHPNPAKSAAALTALLHDHAPTIVALQETDPAILAQVKLTAYDLQRGPMGLTTLVLRQAYRPVRNSDIRQRVQVVELDAATPGGAGLLVFNLHLPVLYKTELERREFARVFLLPEMTRLRVLGQPRLEIIAGDFNLPPYDEIIVGESGLFANRDLAHTNKRRSTVGRPIYNTSWAIFGGACGALGSYHGPSLAHGPWQVPDQLLLDPRLAENRRVRVQVLTKTSGQDLHTPLPFGYPNKTTASDHFPVLVTLDPLPAAGAAGGVQT</sequence>
<feature type="domain" description="Endonuclease/exonuclease/phosphatase" evidence="1">
    <location>
        <begin position="11"/>
        <end position="174"/>
    </location>
</feature>
<dbReference type="OrthoDB" id="9803914at2"/>
<evidence type="ECO:0000313" key="3">
    <source>
        <dbReference type="Proteomes" id="UP000317624"/>
    </source>
</evidence>
<dbReference type="InterPro" id="IPR005135">
    <property type="entry name" value="Endo/exonuclease/phosphatase"/>
</dbReference>
<organism evidence="2 3">
    <name type="scientific">Hymenobacter setariae</name>
    <dbReference type="NCBI Taxonomy" id="2594794"/>
    <lineage>
        <taxon>Bacteria</taxon>
        <taxon>Pseudomonadati</taxon>
        <taxon>Bacteroidota</taxon>
        <taxon>Cytophagia</taxon>
        <taxon>Cytophagales</taxon>
        <taxon>Hymenobacteraceae</taxon>
        <taxon>Hymenobacter</taxon>
    </lineage>
</organism>
<name>A0A558BKE6_9BACT</name>
<accession>A0A558BKE6</accession>
<reference evidence="2 3" key="1">
    <citation type="submission" date="2019-07" db="EMBL/GenBank/DDBJ databases">
        <title>Hymenobacter sp. straun FUR1 Genome sequencing and assembly.</title>
        <authorList>
            <person name="Chhetri G."/>
        </authorList>
    </citation>
    <scope>NUCLEOTIDE SEQUENCE [LARGE SCALE GENOMIC DNA]</scope>
    <source>
        <strain evidence="2 3">Fur1</strain>
    </source>
</reference>
<proteinExistence type="predicted"/>
<dbReference type="Gene3D" id="3.60.10.10">
    <property type="entry name" value="Endonuclease/exonuclease/phosphatase"/>
    <property type="match status" value="1"/>
</dbReference>
<evidence type="ECO:0000259" key="1">
    <source>
        <dbReference type="Pfam" id="PF03372"/>
    </source>
</evidence>
<dbReference type="AlphaFoldDB" id="A0A558BKE6"/>
<comment type="caution">
    <text evidence="2">The sequence shown here is derived from an EMBL/GenBank/DDBJ whole genome shotgun (WGS) entry which is preliminary data.</text>
</comment>
<evidence type="ECO:0000313" key="2">
    <source>
        <dbReference type="EMBL" id="TVT36977.1"/>
    </source>
</evidence>
<dbReference type="RefSeq" id="WP_144853138.1">
    <property type="nucleotide sequence ID" value="NZ_VMRJ01000008.1"/>
</dbReference>
<dbReference type="Pfam" id="PF03372">
    <property type="entry name" value="Exo_endo_phos"/>
    <property type="match status" value="1"/>
</dbReference>
<dbReference type="InterPro" id="IPR036691">
    <property type="entry name" value="Endo/exonu/phosph_ase_sf"/>
</dbReference>
<dbReference type="GO" id="GO:0003824">
    <property type="term" value="F:catalytic activity"/>
    <property type="evidence" value="ECO:0007669"/>
    <property type="project" value="InterPro"/>
</dbReference>
<gene>
    <name evidence="2" type="ORF">FNT36_24220</name>
</gene>
<dbReference type="SUPFAM" id="SSF56219">
    <property type="entry name" value="DNase I-like"/>
    <property type="match status" value="1"/>
</dbReference>
<protein>
    <recommendedName>
        <fullName evidence="1">Endonuclease/exonuclease/phosphatase domain-containing protein</fullName>
    </recommendedName>
</protein>
<dbReference type="EMBL" id="VMRJ01000008">
    <property type="protein sequence ID" value="TVT36977.1"/>
    <property type="molecule type" value="Genomic_DNA"/>
</dbReference>